<dbReference type="EMBL" id="VSRR010000402">
    <property type="protein sequence ID" value="MPC15103.1"/>
    <property type="molecule type" value="Genomic_DNA"/>
</dbReference>
<reference evidence="1 2" key="1">
    <citation type="submission" date="2019-05" db="EMBL/GenBank/DDBJ databases">
        <title>Another draft genome of Portunus trituberculatus and its Hox gene families provides insights of decapod evolution.</title>
        <authorList>
            <person name="Jeong J.-H."/>
            <person name="Song I."/>
            <person name="Kim S."/>
            <person name="Choi T."/>
            <person name="Kim D."/>
            <person name="Ryu S."/>
            <person name="Kim W."/>
        </authorList>
    </citation>
    <scope>NUCLEOTIDE SEQUENCE [LARGE SCALE GENOMIC DNA]</scope>
    <source>
        <tissue evidence="1">Muscle</tissue>
    </source>
</reference>
<gene>
    <name evidence="1" type="ORF">E2C01_007886</name>
</gene>
<accession>A0A5B7D4Y3</accession>
<comment type="caution">
    <text evidence="1">The sequence shown here is derived from an EMBL/GenBank/DDBJ whole genome shotgun (WGS) entry which is preliminary data.</text>
</comment>
<dbReference type="OrthoDB" id="3264224at2759"/>
<dbReference type="AlphaFoldDB" id="A0A5B7D4Y3"/>
<evidence type="ECO:0000313" key="2">
    <source>
        <dbReference type="Proteomes" id="UP000324222"/>
    </source>
</evidence>
<proteinExistence type="predicted"/>
<evidence type="ECO:0000313" key="1">
    <source>
        <dbReference type="EMBL" id="MPC15103.1"/>
    </source>
</evidence>
<keyword evidence="2" id="KW-1185">Reference proteome</keyword>
<protein>
    <submittedName>
        <fullName evidence="1">Uncharacterized protein</fullName>
    </submittedName>
</protein>
<sequence>MTPTISVLRMSGRQARGTLSLQRTTSFLSTSRVEYRPSTTSERERARSVAAYYNQPAVEAAAKKQIR</sequence>
<name>A0A5B7D4Y3_PORTR</name>
<organism evidence="1 2">
    <name type="scientific">Portunus trituberculatus</name>
    <name type="common">Swimming crab</name>
    <name type="synonym">Neptunus trituberculatus</name>
    <dbReference type="NCBI Taxonomy" id="210409"/>
    <lineage>
        <taxon>Eukaryota</taxon>
        <taxon>Metazoa</taxon>
        <taxon>Ecdysozoa</taxon>
        <taxon>Arthropoda</taxon>
        <taxon>Crustacea</taxon>
        <taxon>Multicrustacea</taxon>
        <taxon>Malacostraca</taxon>
        <taxon>Eumalacostraca</taxon>
        <taxon>Eucarida</taxon>
        <taxon>Decapoda</taxon>
        <taxon>Pleocyemata</taxon>
        <taxon>Brachyura</taxon>
        <taxon>Eubrachyura</taxon>
        <taxon>Portunoidea</taxon>
        <taxon>Portunidae</taxon>
        <taxon>Portuninae</taxon>
        <taxon>Portunus</taxon>
    </lineage>
</organism>
<dbReference type="Proteomes" id="UP000324222">
    <property type="component" value="Unassembled WGS sequence"/>
</dbReference>